<dbReference type="InterPro" id="IPR053160">
    <property type="entry name" value="MFS_DHA3_Transporter"/>
</dbReference>
<proteinExistence type="predicted"/>
<dbReference type="InterPro" id="IPR011701">
    <property type="entry name" value="MFS"/>
</dbReference>
<dbReference type="Proteomes" id="UP000569951">
    <property type="component" value="Unassembled WGS sequence"/>
</dbReference>
<gene>
    <name evidence="2" type="ORF">HNR42_000888</name>
</gene>
<feature type="transmembrane region" description="Helical" evidence="1">
    <location>
        <begin position="168"/>
        <end position="190"/>
    </location>
</feature>
<keyword evidence="1" id="KW-0472">Membrane</keyword>
<dbReference type="RefSeq" id="WP_183984953.1">
    <property type="nucleotide sequence ID" value="NZ_JACHHG010000003.1"/>
</dbReference>
<dbReference type="GO" id="GO:0022857">
    <property type="term" value="F:transmembrane transporter activity"/>
    <property type="evidence" value="ECO:0007669"/>
    <property type="project" value="InterPro"/>
</dbReference>
<feature type="transmembrane region" description="Helical" evidence="1">
    <location>
        <begin position="47"/>
        <end position="67"/>
    </location>
</feature>
<feature type="transmembrane region" description="Helical" evidence="1">
    <location>
        <begin position="211"/>
        <end position="234"/>
    </location>
</feature>
<dbReference type="CDD" id="cd06174">
    <property type="entry name" value="MFS"/>
    <property type="match status" value="1"/>
</dbReference>
<dbReference type="Pfam" id="PF07690">
    <property type="entry name" value="MFS_1"/>
    <property type="match status" value="1"/>
</dbReference>
<feature type="transmembrane region" description="Helical" evidence="1">
    <location>
        <begin position="381"/>
        <end position="402"/>
    </location>
</feature>
<name>A0A841HVF0_9DEIO</name>
<feature type="transmembrane region" description="Helical" evidence="1">
    <location>
        <begin position="254"/>
        <end position="276"/>
    </location>
</feature>
<accession>A0A841HVF0</accession>
<keyword evidence="1" id="KW-0812">Transmembrane</keyword>
<feature type="transmembrane region" description="Helical" evidence="1">
    <location>
        <begin position="145"/>
        <end position="162"/>
    </location>
</feature>
<sequence>MRFPLVPLSPLKVYLTLEFTTSLLFALAFTAQAVYFIQTARLDPLQLLLVGAVLEGTCLLLEVPTGVIADAYSRRRSVLLGYALLGSALLVIGAFPVFAAILLAQVIAGAGYTCLSGATTAWLADELGEDHLPAALLRAAQAGRIGGLIGIAACALIASVSLQLPLLLAGLGLLLLSGFLTLTMTEHGFVRPKRSERPGSLRDMRSGLERGLRAVRARPGVLALLLAAAVFGASTEAWDRLWELHLLAHFTLPALPFLGPVAWFALIGAGHQLLSLTLTATLWRHLEAAAQARPDRLLMLLTALGMAAAVLFALAGSFALAIAALWLAGVVRGLYGPVYDAWLNRGLESGSRATVLSLASQADALGQIAFGPLMGLLAKAASVQVALLMVAVLRAPNLWLFARAARPVRPLPGAQD</sequence>
<dbReference type="Gene3D" id="1.20.1250.20">
    <property type="entry name" value="MFS general substrate transporter like domains"/>
    <property type="match status" value="1"/>
</dbReference>
<protein>
    <submittedName>
        <fullName evidence="2">MFS family permease</fullName>
    </submittedName>
</protein>
<feature type="transmembrane region" description="Helical" evidence="1">
    <location>
        <begin position="297"/>
        <end position="328"/>
    </location>
</feature>
<dbReference type="PANTHER" id="PTHR23530:SF1">
    <property type="entry name" value="PERMEASE, MAJOR FACILITATOR SUPERFAMILY-RELATED"/>
    <property type="match status" value="1"/>
</dbReference>
<comment type="caution">
    <text evidence="2">The sequence shown here is derived from an EMBL/GenBank/DDBJ whole genome shotgun (WGS) entry which is preliminary data.</text>
</comment>
<reference evidence="2 3" key="1">
    <citation type="submission" date="2020-08" db="EMBL/GenBank/DDBJ databases">
        <title>Genomic Encyclopedia of Type Strains, Phase IV (KMG-IV): sequencing the most valuable type-strain genomes for metagenomic binning, comparative biology and taxonomic classification.</title>
        <authorList>
            <person name="Goeker M."/>
        </authorList>
    </citation>
    <scope>NUCLEOTIDE SEQUENCE [LARGE SCALE GENOMIC DNA]</scope>
    <source>
        <strain evidence="2 3">DSM 21458</strain>
    </source>
</reference>
<dbReference type="AlphaFoldDB" id="A0A841HVF0"/>
<evidence type="ECO:0000256" key="1">
    <source>
        <dbReference type="SAM" id="Phobius"/>
    </source>
</evidence>
<keyword evidence="3" id="KW-1185">Reference proteome</keyword>
<evidence type="ECO:0000313" key="2">
    <source>
        <dbReference type="EMBL" id="MBB6097471.1"/>
    </source>
</evidence>
<dbReference type="SUPFAM" id="SSF103473">
    <property type="entry name" value="MFS general substrate transporter"/>
    <property type="match status" value="1"/>
</dbReference>
<feature type="transmembrane region" description="Helical" evidence="1">
    <location>
        <begin position="79"/>
        <end position="101"/>
    </location>
</feature>
<organism evidence="2 3">
    <name type="scientific">Deinobacterium chartae</name>
    <dbReference type="NCBI Taxonomy" id="521158"/>
    <lineage>
        <taxon>Bacteria</taxon>
        <taxon>Thermotogati</taxon>
        <taxon>Deinococcota</taxon>
        <taxon>Deinococci</taxon>
        <taxon>Deinococcales</taxon>
        <taxon>Deinococcaceae</taxon>
        <taxon>Deinobacterium</taxon>
    </lineage>
</organism>
<dbReference type="InterPro" id="IPR036259">
    <property type="entry name" value="MFS_trans_sf"/>
</dbReference>
<dbReference type="EMBL" id="JACHHG010000003">
    <property type="protein sequence ID" value="MBB6097471.1"/>
    <property type="molecule type" value="Genomic_DNA"/>
</dbReference>
<evidence type="ECO:0000313" key="3">
    <source>
        <dbReference type="Proteomes" id="UP000569951"/>
    </source>
</evidence>
<keyword evidence="1" id="KW-1133">Transmembrane helix</keyword>
<dbReference type="PANTHER" id="PTHR23530">
    <property type="entry name" value="TRANSPORT PROTEIN-RELATED"/>
    <property type="match status" value="1"/>
</dbReference>
<feature type="transmembrane region" description="Helical" evidence="1">
    <location>
        <begin position="12"/>
        <end position="35"/>
    </location>
</feature>